<dbReference type="EMBL" id="FZMO01000179">
    <property type="protein sequence ID" value="SNQ48549.1"/>
    <property type="molecule type" value="Genomic_DNA"/>
</dbReference>
<evidence type="ECO:0000313" key="2">
    <source>
        <dbReference type="Proteomes" id="UP000234331"/>
    </source>
</evidence>
<keyword evidence="2" id="KW-1185">Reference proteome</keyword>
<name>A0A2I2KSD0_9ACTN</name>
<reference evidence="1 2" key="1">
    <citation type="submission" date="2017-06" db="EMBL/GenBank/DDBJ databases">
        <authorList>
            <person name="Kim H.J."/>
            <person name="Triplett B.A."/>
        </authorList>
    </citation>
    <scope>NUCLEOTIDE SEQUENCE [LARGE SCALE GENOMIC DNA]</scope>
    <source>
        <strain evidence="1">FRACA_ARgP5</strain>
    </source>
</reference>
<accession>A0A2I2KSD0</accession>
<organism evidence="1 2">
    <name type="scientific">Frankia canadensis</name>
    <dbReference type="NCBI Taxonomy" id="1836972"/>
    <lineage>
        <taxon>Bacteria</taxon>
        <taxon>Bacillati</taxon>
        <taxon>Actinomycetota</taxon>
        <taxon>Actinomycetes</taxon>
        <taxon>Frankiales</taxon>
        <taxon>Frankiaceae</taxon>
        <taxon>Frankia</taxon>
    </lineage>
</organism>
<proteinExistence type="predicted"/>
<dbReference type="AlphaFoldDB" id="A0A2I2KSD0"/>
<protein>
    <submittedName>
        <fullName evidence="1">Uncharacterized protein</fullName>
    </submittedName>
</protein>
<gene>
    <name evidence="1" type="ORF">FRACA_260002</name>
</gene>
<evidence type="ECO:0000313" key="1">
    <source>
        <dbReference type="EMBL" id="SNQ48549.1"/>
    </source>
</evidence>
<dbReference type="Proteomes" id="UP000234331">
    <property type="component" value="Unassembled WGS sequence"/>
</dbReference>
<sequence length="55" mass="5922">MCDSRSSTASDRPQGVVCDSVQVLRSPLHCCFRLRFLVTPNGAFGWVAAARPGTP</sequence>